<proteinExistence type="predicted"/>
<protein>
    <submittedName>
        <fullName evidence="1">Uncharacterized protein</fullName>
    </submittedName>
</protein>
<sequence length="55" mass="6857">MKIKRTKSKKKKKQEDNLLGFYTKFNFEKQKDIETSKKKIREKQKVNKIRKKTRR</sequence>
<evidence type="ECO:0000313" key="1">
    <source>
        <dbReference type="EMBL" id="DAD98796.1"/>
    </source>
</evidence>
<name>A0A8S5NWN5_9CAUD</name>
<reference evidence="1" key="1">
    <citation type="journal article" date="2021" name="Proc. Natl. Acad. Sci. U.S.A.">
        <title>A Catalog of Tens of Thousands of Viruses from Human Metagenomes Reveals Hidden Associations with Chronic Diseases.</title>
        <authorList>
            <person name="Tisza M.J."/>
            <person name="Buck C.B."/>
        </authorList>
    </citation>
    <scope>NUCLEOTIDE SEQUENCE</scope>
    <source>
        <strain evidence="1">CtINK4</strain>
    </source>
</reference>
<dbReference type="EMBL" id="BK015267">
    <property type="protein sequence ID" value="DAD98796.1"/>
    <property type="molecule type" value="Genomic_DNA"/>
</dbReference>
<accession>A0A8S5NWN5</accession>
<organism evidence="1">
    <name type="scientific">Siphoviridae sp. ctINK4</name>
    <dbReference type="NCBI Taxonomy" id="2825428"/>
    <lineage>
        <taxon>Viruses</taxon>
        <taxon>Duplodnaviria</taxon>
        <taxon>Heunggongvirae</taxon>
        <taxon>Uroviricota</taxon>
        <taxon>Caudoviricetes</taxon>
    </lineage>
</organism>